<dbReference type="Proteomes" id="UP000178114">
    <property type="component" value="Unassembled WGS sequence"/>
</dbReference>
<accession>A0A1F5WZ66</accession>
<proteinExistence type="predicted"/>
<name>A0A1F5WZ66_9BACT</name>
<dbReference type="STRING" id="1798351.A2930_02870"/>
<reference evidence="1 2" key="1">
    <citation type="journal article" date="2016" name="Nat. Commun.">
        <title>Thousands of microbial genomes shed light on interconnected biogeochemical processes in an aquifer system.</title>
        <authorList>
            <person name="Anantharaman K."/>
            <person name="Brown C.T."/>
            <person name="Hug L.A."/>
            <person name="Sharon I."/>
            <person name="Castelle C.J."/>
            <person name="Probst A.J."/>
            <person name="Thomas B.C."/>
            <person name="Singh A."/>
            <person name="Wilkins M.J."/>
            <person name="Karaoz U."/>
            <person name="Brodie E.L."/>
            <person name="Williams K.H."/>
            <person name="Hubbard S.S."/>
            <person name="Banfield J.F."/>
        </authorList>
    </citation>
    <scope>NUCLEOTIDE SEQUENCE [LARGE SCALE GENOMIC DNA]</scope>
</reference>
<comment type="caution">
    <text evidence="1">The sequence shown here is derived from an EMBL/GenBank/DDBJ whole genome shotgun (WGS) entry which is preliminary data.</text>
</comment>
<dbReference type="EMBL" id="MFID01000032">
    <property type="protein sequence ID" value="OGF80601.1"/>
    <property type="molecule type" value="Genomic_DNA"/>
</dbReference>
<dbReference type="AlphaFoldDB" id="A0A1F5WZ66"/>
<evidence type="ECO:0000313" key="1">
    <source>
        <dbReference type="EMBL" id="OGF80601.1"/>
    </source>
</evidence>
<gene>
    <name evidence="1" type="ORF">A2930_02870</name>
</gene>
<organism evidence="1 2">
    <name type="scientific">Candidatus Giovannonibacteria bacterium RIFCSPLOWO2_01_FULL_45_34</name>
    <dbReference type="NCBI Taxonomy" id="1798351"/>
    <lineage>
        <taxon>Bacteria</taxon>
        <taxon>Candidatus Giovannoniibacteriota</taxon>
    </lineage>
</organism>
<evidence type="ECO:0000313" key="2">
    <source>
        <dbReference type="Proteomes" id="UP000178114"/>
    </source>
</evidence>
<sequence length="137" mass="15925">MKPITNVTEEDVLGLPICDLIRTSLTEFMLLFRKDKLPSDEMMKALDHILCFRILYVLDRDNPDEIRSELDGLLRLVPHDRREELNSRESPWSARIEMFGDLLATVISIGDEDDIRTRAERLSNYRRLAKLRPITAG</sequence>
<protein>
    <submittedName>
        <fullName evidence="1">Uncharacterized protein</fullName>
    </submittedName>
</protein>